<reference evidence="4" key="1">
    <citation type="submission" date="2022-01" db="EMBL/GenBank/DDBJ databases">
        <title>Comparative genomics reveals a dynamic genome evolution in the ectomycorrhizal milk-cap (Lactarius) mushrooms.</title>
        <authorList>
            <consortium name="DOE Joint Genome Institute"/>
            <person name="Lebreton A."/>
            <person name="Tang N."/>
            <person name="Kuo A."/>
            <person name="LaButti K."/>
            <person name="Drula E."/>
            <person name="Barry K."/>
            <person name="Clum A."/>
            <person name="Lipzen A."/>
            <person name="Mousain D."/>
            <person name="Ng V."/>
            <person name="Wang R."/>
            <person name="Wang X."/>
            <person name="Dai Y."/>
            <person name="Henrissat B."/>
            <person name="Grigoriev I.V."/>
            <person name="Guerin-Laguette A."/>
            <person name="Yu F."/>
            <person name="Martin F.M."/>
        </authorList>
    </citation>
    <scope>NUCLEOTIDE SEQUENCE</scope>
    <source>
        <strain evidence="4">QP</strain>
    </source>
</reference>
<feature type="domain" description="DUF6534" evidence="3">
    <location>
        <begin position="204"/>
        <end position="270"/>
    </location>
</feature>
<feature type="compositionally biased region" description="Basic and acidic residues" evidence="1">
    <location>
        <begin position="404"/>
        <end position="417"/>
    </location>
</feature>
<feature type="transmembrane region" description="Helical" evidence="2">
    <location>
        <begin position="12"/>
        <end position="33"/>
    </location>
</feature>
<feature type="transmembrane region" description="Helical" evidence="2">
    <location>
        <begin position="111"/>
        <end position="132"/>
    </location>
</feature>
<dbReference type="InterPro" id="IPR045339">
    <property type="entry name" value="DUF6534"/>
</dbReference>
<dbReference type="EMBL" id="JAKELL010000148">
    <property type="protein sequence ID" value="KAH8979998.1"/>
    <property type="molecule type" value="Genomic_DNA"/>
</dbReference>
<name>A0AAD4L6F1_9AGAM</name>
<keyword evidence="2" id="KW-1133">Transmembrane helix</keyword>
<comment type="caution">
    <text evidence="4">The sequence shown here is derived from an EMBL/GenBank/DDBJ whole genome shotgun (WGS) entry which is preliminary data.</text>
</comment>
<feature type="transmembrane region" description="Helical" evidence="2">
    <location>
        <begin position="79"/>
        <end position="99"/>
    </location>
</feature>
<feature type="transmembrane region" description="Helical" evidence="2">
    <location>
        <begin position="167"/>
        <end position="185"/>
    </location>
</feature>
<feature type="transmembrane region" description="Helical" evidence="2">
    <location>
        <begin position="225"/>
        <end position="243"/>
    </location>
</feature>
<evidence type="ECO:0000256" key="1">
    <source>
        <dbReference type="SAM" id="MobiDB-lite"/>
    </source>
</evidence>
<organism evidence="4 5">
    <name type="scientific">Lactarius akahatsu</name>
    <dbReference type="NCBI Taxonomy" id="416441"/>
    <lineage>
        <taxon>Eukaryota</taxon>
        <taxon>Fungi</taxon>
        <taxon>Dikarya</taxon>
        <taxon>Basidiomycota</taxon>
        <taxon>Agaricomycotina</taxon>
        <taxon>Agaricomycetes</taxon>
        <taxon>Russulales</taxon>
        <taxon>Russulaceae</taxon>
        <taxon>Lactarius</taxon>
    </lineage>
</organism>
<dbReference type="PANTHER" id="PTHR40465">
    <property type="entry name" value="CHROMOSOME 1, WHOLE GENOME SHOTGUN SEQUENCE"/>
    <property type="match status" value="1"/>
</dbReference>
<gene>
    <name evidence="4" type="ORF">EDB92DRAFT_1820714</name>
</gene>
<accession>A0AAD4L6F1</accession>
<dbReference type="Pfam" id="PF20152">
    <property type="entry name" value="DUF6534"/>
    <property type="match status" value="1"/>
</dbReference>
<evidence type="ECO:0000313" key="5">
    <source>
        <dbReference type="Proteomes" id="UP001201163"/>
    </source>
</evidence>
<feature type="transmembrane region" description="Helical" evidence="2">
    <location>
        <begin position="197"/>
        <end position="218"/>
    </location>
</feature>
<sequence>MPAQIPVDNDLGVFFLGVVFSSILYGVIWLQVYSYFSKHCEGDGLFLKCFLAMIVHGFYVVGVTNFGDYLADLRPPWGLKVQGLIGIILTCSVQQFYAWRIYHLSLGQIHVPAFIVIYFLTDAFMFADMPLFKVRAALFIGVWGSLECPSIGLGIVYLVHGQVTSQLLFPFVMLLILHYSFQYPYFDQANVQIPNLIAGFSIQVACDLTITASMVYNLLMRHQTVVKRVFAIACLATIVRFTYTLIYVLLFFVLVRLYACAFMAVLNSRSRLRTSLNAEVEKGTIISFYHGTSTTSHVGGSDVTSAGAGASASNADAIGPRFATQSTISGISRTKNLSIGSIIPHSLFWAYITGYFGFVTYLRRGTLGNAYSGLRISYLAPDFKLKFQVSSLRLTKGRLPRHNKSADEKRASGNDLT</sequence>
<keyword evidence="5" id="KW-1185">Reference proteome</keyword>
<keyword evidence="2" id="KW-0812">Transmembrane</keyword>
<feature type="region of interest" description="Disordered" evidence="1">
    <location>
        <begin position="398"/>
        <end position="417"/>
    </location>
</feature>
<evidence type="ECO:0000259" key="3">
    <source>
        <dbReference type="Pfam" id="PF20152"/>
    </source>
</evidence>
<feature type="transmembrane region" description="Helical" evidence="2">
    <location>
        <begin position="138"/>
        <end position="160"/>
    </location>
</feature>
<dbReference type="Proteomes" id="UP001201163">
    <property type="component" value="Unassembled WGS sequence"/>
</dbReference>
<dbReference type="AlphaFoldDB" id="A0AAD4L6F1"/>
<evidence type="ECO:0000256" key="2">
    <source>
        <dbReference type="SAM" id="Phobius"/>
    </source>
</evidence>
<dbReference type="PANTHER" id="PTHR40465:SF1">
    <property type="entry name" value="DUF6534 DOMAIN-CONTAINING PROTEIN"/>
    <property type="match status" value="1"/>
</dbReference>
<proteinExistence type="predicted"/>
<protein>
    <recommendedName>
        <fullName evidence="3">DUF6534 domain-containing protein</fullName>
    </recommendedName>
</protein>
<feature type="transmembrane region" description="Helical" evidence="2">
    <location>
        <begin position="45"/>
        <end position="67"/>
    </location>
</feature>
<evidence type="ECO:0000313" key="4">
    <source>
        <dbReference type="EMBL" id="KAH8979998.1"/>
    </source>
</evidence>
<keyword evidence="2" id="KW-0472">Membrane</keyword>